<dbReference type="PROSITE" id="PS50011">
    <property type="entry name" value="PROTEIN_KINASE_DOM"/>
    <property type="match status" value="1"/>
</dbReference>
<dbReference type="OrthoDB" id="432647at2759"/>
<dbReference type="GO" id="GO:0035556">
    <property type="term" value="P:intracellular signal transduction"/>
    <property type="evidence" value="ECO:0007669"/>
    <property type="project" value="TreeGrafter"/>
</dbReference>
<evidence type="ECO:0000256" key="3">
    <source>
        <dbReference type="ARBA" id="ARBA00022679"/>
    </source>
</evidence>
<dbReference type="GO" id="GO:0005524">
    <property type="term" value="F:ATP binding"/>
    <property type="evidence" value="ECO:0007669"/>
    <property type="project" value="UniProtKB-KW"/>
</dbReference>
<proteinExistence type="predicted"/>
<comment type="catalytic activity">
    <reaction evidence="7">
        <text>L-threonyl-[protein] + ATP = O-phospho-L-threonyl-[protein] + ADP + H(+)</text>
        <dbReference type="Rhea" id="RHEA:46608"/>
        <dbReference type="Rhea" id="RHEA-COMP:11060"/>
        <dbReference type="Rhea" id="RHEA-COMP:11605"/>
        <dbReference type="ChEBI" id="CHEBI:15378"/>
        <dbReference type="ChEBI" id="CHEBI:30013"/>
        <dbReference type="ChEBI" id="CHEBI:30616"/>
        <dbReference type="ChEBI" id="CHEBI:61977"/>
        <dbReference type="ChEBI" id="CHEBI:456216"/>
        <dbReference type="EC" id="2.7.11.1"/>
    </reaction>
</comment>
<dbReference type="EMBL" id="CCKQ01003405">
    <property type="protein sequence ID" value="CDW74527.1"/>
    <property type="molecule type" value="Genomic_DNA"/>
</dbReference>
<dbReference type="Gene3D" id="2.30.29.30">
    <property type="entry name" value="Pleckstrin-homology domain (PH domain)/Phosphotyrosine-binding domain (PTB)"/>
    <property type="match status" value="1"/>
</dbReference>
<dbReference type="GO" id="GO:0004674">
    <property type="term" value="F:protein serine/threonine kinase activity"/>
    <property type="evidence" value="ECO:0007669"/>
    <property type="project" value="UniProtKB-KW"/>
</dbReference>
<feature type="domain" description="PH" evidence="10">
    <location>
        <begin position="298"/>
        <end position="389"/>
    </location>
</feature>
<dbReference type="Pfam" id="PF00069">
    <property type="entry name" value="Pkinase"/>
    <property type="match status" value="2"/>
</dbReference>
<gene>
    <name evidence="12" type="primary">Contig17127.g18248</name>
    <name evidence="12" type="ORF">STYLEM_3507</name>
</gene>
<dbReference type="InterPro" id="IPR008271">
    <property type="entry name" value="Ser/Thr_kinase_AS"/>
</dbReference>
<dbReference type="Proteomes" id="UP000039865">
    <property type="component" value="Unassembled WGS sequence"/>
</dbReference>
<dbReference type="InterPro" id="IPR001245">
    <property type="entry name" value="Ser-Thr/Tyr_kinase_cat_dom"/>
</dbReference>
<dbReference type="PROSITE" id="PS00108">
    <property type="entry name" value="PROTEIN_KINASE_ST"/>
    <property type="match status" value="1"/>
</dbReference>
<accession>A0A077ZY32</accession>
<dbReference type="PANTHER" id="PTHR24356">
    <property type="entry name" value="SERINE/THREONINE-PROTEIN KINASE"/>
    <property type="match status" value="1"/>
</dbReference>
<comment type="catalytic activity">
    <reaction evidence="8">
        <text>L-seryl-[protein] + ATP = O-phospho-L-seryl-[protein] + ADP + H(+)</text>
        <dbReference type="Rhea" id="RHEA:17989"/>
        <dbReference type="Rhea" id="RHEA-COMP:9863"/>
        <dbReference type="Rhea" id="RHEA-COMP:11604"/>
        <dbReference type="ChEBI" id="CHEBI:15378"/>
        <dbReference type="ChEBI" id="CHEBI:29999"/>
        <dbReference type="ChEBI" id="CHEBI:30616"/>
        <dbReference type="ChEBI" id="CHEBI:83421"/>
        <dbReference type="ChEBI" id="CHEBI:456216"/>
        <dbReference type="EC" id="2.7.11.1"/>
    </reaction>
</comment>
<keyword evidence="4" id="KW-0547">Nucleotide-binding</keyword>
<dbReference type="SUPFAM" id="SSF56112">
    <property type="entry name" value="Protein kinase-like (PK-like)"/>
    <property type="match status" value="1"/>
</dbReference>
<evidence type="ECO:0000256" key="6">
    <source>
        <dbReference type="ARBA" id="ARBA00022840"/>
    </source>
</evidence>
<dbReference type="InterPro" id="IPR011993">
    <property type="entry name" value="PH-like_dom_sf"/>
</dbReference>
<keyword evidence="3" id="KW-0808">Transferase</keyword>
<reference evidence="12 13" key="1">
    <citation type="submission" date="2014-06" db="EMBL/GenBank/DDBJ databases">
        <authorList>
            <person name="Swart Estienne"/>
        </authorList>
    </citation>
    <scope>NUCLEOTIDE SEQUENCE [LARGE SCALE GENOMIC DNA]</scope>
    <source>
        <strain evidence="12 13">130c</strain>
    </source>
</reference>
<keyword evidence="2" id="KW-0723">Serine/threonine-protein kinase</keyword>
<evidence type="ECO:0000256" key="5">
    <source>
        <dbReference type="ARBA" id="ARBA00022777"/>
    </source>
</evidence>
<evidence type="ECO:0000256" key="9">
    <source>
        <dbReference type="SAM" id="MobiDB-lite"/>
    </source>
</evidence>
<dbReference type="PANTHER" id="PTHR24356:SF163">
    <property type="entry name" value="3-PHOSPHOINOSITIDE-DEPENDENT PROTEIN KINASE 1-RELATED"/>
    <property type="match status" value="1"/>
</dbReference>
<name>A0A077ZY32_STYLE</name>
<evidence type="ECO:0000259" key="10">
    <source>
        <dbReference type="PROSITE" id="PS50003"/>
    </source>
</evidence>
<evidence type="ECO:0000313" key="12">
    <source>
        <dbReference type="EMBL" id="CDW74527.1"/>
    </source>
</evidence>
<dbReference type="Pfam" id="PF14593">
    <property type="entry name" value="PH_3"/>
    <property type="match status" value="1"/>
</dbReference>
<dbReference type="InterPro" id="IPR011009">
    <property type="entry name" value="Kinase-like_dom_sf"/>
</dbReference>
<evidence type="ECO:0000256" key="1">
    <source>
        <dbReference type="ARBA" id="ARBA00012513"/>
    </source>
</evidence>
<sequence>MHIIKFNKTKSVHREKDILNQLKDHPNVIKLENTFQDKQNLYFVFEHCPNGTLSNLISKNETMHQRNIMHRDLKPENILLTQDYHIKIIDFGDSNYIIDPDQKQEESQSEQTQPTQESEGEEFRTSRLSGSDYNSFTAIAKDNERRGTFVGTAFYVSPEMLKDNIAGSASDLWALGCIIYKMLTGDVPFQGTSDYFTFQQILSGKVNFPEDSDLSEASKDLIISLLKLDKDERLGAGREGSENDYRALKNHRFFKEINFDKVNEMLVPLIRKFSESDDLKNQTQLQQWTDVGADDENIVIYQNELKKKNKYYWPQLRFFILTKNGQLSYFKDKALYRGQIRLCKETKVVKTAKDKFEIQTPTRTFYLSESDNSKLSSDIWIDKIREVIEKLKLVN</sequence>
<dbReference type="InterPro" id="IPR050236">
    <property type="entry name" value="Ser_Thr_kinase_AGC"/>
</dbReference>
<evidence type="ECO:0000259" key="11">
    <source>
        <dbReference type="PROSITE" id="PS50011"/>
    </source>
</evidence>
<keyword evidence="6" id="KW-0067">ATP-binding</keyword>
<dbReference type="Gene3D" id="1.10.510.10">
    <property type="entry name" value="Transferase(Phosphotransferase) domain 1"/>
    <property type="match status" value="2"/>
</dbReference>
<evidence type="ECO:0000256" key="8">
    <source>
        <dbReference type="ARBA" id="ARBA00048679"/>
    </source>
</evidence>
<evidence type="ECO:0000256" key="7">
    <source>
        <dbReference type="ARBA" id="ARBA00047899"/>
    </source>
</evidence>
<evidence type="ECO:0000256" key="2">
    <source>
        <dbReference type="ARBA" id="ARBA00022527"/>
    </source>
</evidence>
<dbReference type="Pfam" id="PF07714">
    <property type="entry name" value="PK_Tyr_Ser-Thr"/>
    <property type="match status" value="1"/>
</dbReference>
<dbReference type="SMART" id="SM00220">
    <property type="entry name" value="S_TKc"/>
    <property type="match status" value="1"/>
</dbReference>
<keyword evidence="13" id="KW-1185">Reference proteome</keyword>
<feature type="region of interest" description="Disordered" evidence="9">
    <location>
        <begin position="102"/>
        <end position="129"/>
    </location>
</feature>
<dbReference type="PROSITE" id="PS50003">
    <property type="entry name" value="PH_DOMAIN"/>
    <property type="match status" value="1"/>
</dbReference>
<dbReference type="InterPro" id="IPR001849">
    <property type="entry name" value="PH_domain"/>
</dbReference>
<evidence type="ECO:0000313" key="13">
    <source>
        <dbReference type="Proteomes" id="UP000039865"/>
    </source>
</evidence>
<protein>
    <recommendedName>
        <fullName evidence="1">non-specific serine/threonine protein kinase</fullName>
        <ecNumber evidence="1">2.7.11.1</ecNumber>
    </recommendedName>
</protein>
<dbReference type="OMA" id="HTESSYA"/>
<feature type="domain" description="Protein kinase" evidence="11">
    <location>
        <begin position="1"/>
        <end position="254"/>
    </location>
</feature>
<dbReference type="AlphaFoldDB" id="A0A077ZY32"/>
<keyword evidence="5 12" id="KW-0418">Kinase</keyword>
<dbReference type="InParanoid" id="A0A077ZY32"/>
<dbReference type="InterPro" id="IPR033931">
    <property type="entry name" value="PDK1-typ_PH"/>
</dbReference>
<dbReference type="EC" id="2.7.11.1" evidence="1"/>
<dbReference type="SMART" id="SM00233">
    <property type="entry name" value="PH"/>
    <property type="match status" value="1"/>
</dbReference>
<organism evidence="12 13">
    <name type="scientific">Stylonychia lemnae</name>
    <name type="common">Ciliate</name>
    <dbReference type="NCBI Taxonomy" id="5949"/>
    <lineage>
        <taxon>Eukaryota</taxon>
        <taxon>Sar</taxon>
        <taxon>Alveolata</taxon>
        <taxon>Ciliophora</taxon>
        <taxon>Intramacronucleata</taxon>
        <taxon>Spirotrichea</taxon>
        <taxon>Stichotrichia</taxon>
        <taxon>Sporadotrichida</taxon>
        <taxon>Oxytrichidae</taxon>
        <taxon>Stylonychinae</taxon>
        <taxon>Stylonychia</taxon>
    </lineage>
</organism>
<dbReference type="Gene3D" id="3.30.200.20">
    <property type="entry name" value="Phosphorylase Kinase, domain 1"/>
    <property type="match status" value="1"/>
</dbReference>
<evidence type="ECO:0000256" key="4">
    <source>
        <dbReference type="ARBA" id="ARBA00022741"/>
    </source>
</evidence>
<dbReference type="SUPFAM" id="SSF50729">
    <property type="entry name" value="PH domain-like"/>
    <property type="match status" value="1"/>
</dbReference>
<dbReference type="InterPro" id="IPR000719">
    <property type="entry name" value="Prot_kinase_dom"/>
</dbReference>
<dbReference type="FunCoup" id="A0A077ZY32">
    <property type="interactions" value="48"/>
</dbReference>